<protein>
    <submittedName>
        <fullName evidence="1">Uncharacterized protein</fullName>
    </submittedName>
</protein>
<reference evidence="1" key="1">
    <citation type="submission" date="2014-11" db="EMBL/GenBank/DDBJ databases">
        <authorList>
            <person name="Otto D Thomas"/>
            <person name="Naeem Raeece"/>
        </authorList>
    </citation>
    <scope>NUCLEOTIDE SEQUENCE</scope>
</reference>
<accession>A0A0G4EZF9</accession>
<name>A0A0G4EZF9_9ALVE</name>
<dbReference type="EMBL" id="CDMZ01000024">
    <property type="protein sequence ID" value="CEM04737.1"/>
    <property type="molecule type" value="Genomic_DNA"/>
</dbReference>
<dbReference type="AlphaFoldDB" id="A0A0G4EZF9"/>
<organism evidence="1">
    <name type="scientific">Chromera velia CCMP2878</name>
    <dbReference type="NCBI Taxonomy" id="1169474"/>
    <lineage>
        <taxon>Eukaryota</taxon>
        <taxon>Sar</taxon>
        <taxon>Alveolata</taxon>
        <taxon>Colpodellida</taxon>
        <taxon>Chromeraceae</taxon>
        <taxon>Chromera</taxon>
    </lineage>
</organism>
<evidence type="ECO:0000313" key="1">
    <source>
        <dbReference type="EMBL" id="CEM04737.1"/>
    </source>
</evidence>
<dbReference type="VEuPathDB" id="CryptoDB:Cvel_14392"/>
<proteinExistence type="predicted"/>
<gene>
    <name evidence="1" type="ORF">Cvel_14392</name>
</gene>
<sequence>MGIDQIASLPHWAAKPLKPGDDLYYRTKHLKYNTPFQNFWRMIMGSLKNYEVNLIQYFTKHAFNWKNCIAHHKAFDVSDEDFQGIDAITLVSIFMQVVEALQSVANTVKQANEKGIGRIWRVVTTILGHDHATGFSPIEFLRKAAYGELRVHFDTNQERLDIKDRKTQTHSYRADDCLY</sequence>